<comment type="caution">
    <text evidence="2">The sequence shown here is derived from an EMBL/GenBank/DDBJ whole genome shotgun (WGS) entry which is preliminary data.</text>
</comment>
<evidence type="ECO:0000256" key="1">
    <source>
        <dbReference type="SAM" id="SignalP"/>
    </source>
</evidence>
<feature type="signal peptide" evidence="1">
    <location>
        <begin position="1"/>
        <end position="16"/>
    </location>
</feature>
<dbReference type="Proteomes" id="UP000717328">
    <property type="component" value="Unassembled WGS sequence"/>
</dbReference>
<accession>A0A9P7FZJ8</accession>
<dbReference type="AlphaFoldDB" id="A0A9P7FZJ8"/>
<proteinExistence type="predicted"/>
<sequence length="144" mass="15892">MSARIALASIAVGTSGISTALVGWCGQPYVTTLRHLTPEENGGAEGIEMTTQNLLLTPRITRVYDPTFLIETKRGFAKWELADKLVLPSDKTVEPGTEETVAETMDKDEKVLGRWVVKWGEGGEGTCHEVGKMIRFYNVHEELI</sequence>
<keyword evidence="3" id="KW-1185">Reference proteome</keyword>
<protein>
    <submittedName>
        <fullName evidence="2">Uncharacterized protein</fullName>
    </submittedName>
</protein>
<dbReference type="EMBL" id="JABCKI010005807">
    <property type="protein sequence ID" value="KAG5637722.1"/>
    <property type="molecule type" value="Genomic_DNA"/>
</dbReference>
<name>A0A9P7FZJ8_9AGAR</name>
<feature type="chain" id="PRO_5040200911" evidence="1">
    <location>
        <begin position="17"/>
        <end position="144"/>
    </location>
</feature>
<reference evidence="2" key="2">
    <citation type="submission" date="2021-10" db="EMBL/GenBank/DDBJ databases">
        <title>Phylogenomics reveals ancestral predisposition of the termite-cultivated fungus Termitomyces towards a domesticated lifestyle.</title>
        <authorList>
            <person name="Auxier B."/>
            <person name="Grum-Grzhimaylo A."/>
            <person name="Cardenas M.E."/>
            <person name="Lodge J.D."/>
            <person name="Laessoe T."/>
            <person name="Pedersen O."/>
            <person name="Smith M.E."/>
            <person name="Kuyper T.W."/>
            <person name="Franco-Molano E.A."/>
            <person name="Baroni T.J."/>
            <person name="Aanen D.K."/>
        </authorList>
    </citation>
    <scope>NUCLEOTIDE SEQUENCE</scope>
    <source>
        <strain evidence="2">D49</strain>
    </source>
</reference>
<evidence type="ECO:0000313" key="3">
    <source>
        <dbReference type="Proteomes" id="UP000717328"/>
    </source>
</evidence>
<gene>
    <name evidence="2" type="ORF">H0H81_003432</name>
</gene>
<evidence type="ECO:0000313" key="2">
    <source>
        <dbReference type="EMBL" id="KAG5637722.1"/>
    </source>
</evidence>
<reference evidence="2" key="1">
    <citation type="submission" date="2021-02" db="EMBL/GenBank/DDBJ databases">
        <authorList>
            <person name="Nieuwenhuis M."/>
            <person name="Van De Peppel L.J.J."/>
        </authorList>
    </citation>
    <scope>NUCLEOTIDE SEQUENCE</scope>
    <source>
        <strain evidence="2">D49</strain>
    </source>
</reference>
<dbReference type="OrthoDB" id="5386199at2759"/>
<keyword evidence="1" id="KW-0732">Signal</keyword>
<organism evidence="2 3">
    <name type="scientific">Sphagnurus paluster</name>
    <dbReference type="NCBI Taxonomy" id="117069"/>
    <lineage>
        <taxon>Eukaryota</taxon>
        <taxon>Fungi</taxon>
        <taxon>Dikarya</taxon>
        <taxon>Basidiomycota</taxon>
        <taxon>Agaricomycotina</taxon>
        <taxon>Agaricomycetes</taxon>
        <taxon>Agaricomycetidae</taxon>
        <taxon>Agaricales</taxon>
        <taxon>Tricholomatineae</taxon>
        <taxon>Lyophyllaceae</taxon>
        <taxon>Sphagnurus</taxon>
    </lineage>
</organism>